<dbReference type="Pfam" id="PF00593">
    <property type="entry name" value="TonB_dep_Rec_b-barrel"/>
    <property type="match status" value="1"/>
</dbReference>
<dbReference type="RefSeq" id="WP_309201426.1">
    <property type="nucleotide sequence ID" value="NZ_CP133548.1"/>
</dbReference>
<evidence type="ECO:0000259" key="11">
    <source>
        <dbReference type="Pfam" id="PF00593"/>
    </source>
</evidence>
<dbReference type="InterPro" id="IPR036942">
    <property type="entry name" value="Beta-barrel_TonB_sf"/>
</dbReference>
<dbReference type="KEGG" id="plei:Q9312_13700"/>
<sequence length="863" mass="97193">MSIIHPKSRMAILVATAIACQFSTTNVTAAENSANKDKIIITGSRIKRTEVEGAATVISITSEEMQQQGFNTLYEALSSVTSATGSVVGEQFSNGFQPNAQAVNFRGLGAGRTLYLLDGKRIADYPSPYNGQSNFVNLSHIPLAMVERVEIMSGGASAIYGSDAMAGVVNIITRKSLDTTTLSYRYGDTKRGGAESHRLQWYGGKQGEGFDNLWSFELKQKDAVLGSDRKYLSEREPQFAYGFYNYFDPADPQRLQETTPEICASFEFQYQSDDNGSFCQDYVHRTKTLANEREGWNLFDRITFEQGDYNELYLELHLWQQDAASSSGPLYFQTERPTVVLDAQDNITGIFEYGRYLSEFKDTDVDHKEYGADIQIGFKGFTETYHDYEISLTHSFQNSEDSLFLLKEEAARAFFFGNYLGVNSINNVPVDVYNESDMTQLFRPLTEQELATILGEDLSKKDSSISTASFTLSGDMFQFGKDRVQFAAIVEASKKSYEIDLHPRTLNNTGEGWVDRTGTEGKGSRTSYGAGLETLWPLTDNLKLTLAGRYDKYDDSTAVDDAWTYNVGLEYRPTEQLLLRATSSTNFRAPDMHLVYAAEGGAYYGSDVYATTRGSLELEEETGTSHTLGVVYEPLESLSVSVDFYQLELDGLVEFENPIALRNDYVLCETDADFAANNPDFCLMVGDRVTYANGIFNVETYPVNTAYQKQFGVDTSFRYILATNDIGTFTFTANHTNVLKSEKQPFVGAEIDTNWRNNRLNNNLRSRFRSTVNWSLDDWRVTLLSNRLGTISSFDSSERLDSWTTYNLTAGYFINNEFSVEVIINNLTDEYPRIENTGSWPYFNHQHYNALGRSWSVEGRYTF</sequence>
<dbReference type="Pfam" id="PF07715">
    <property type="entry name" value="Plug"/>
    <property type="match status" value="1"/>
</dbReference>
<dbReference type="PANTHER" id="PTHR47234">
    <property type="match status" value="1"/>
</dbReference>
<dbReference type="Gene3D" id="2.170.130.10">
    <property type="entry name" value="TonB-dependent receptor, plug domain"/>
    <property type="match status" value="1"/>
</dbReference>
<organism evidence="13 14">
    <name type="scientific">Pleionea litopenaei</name>
    <dbReference type="NCBI Taxonomy" id="3070815"/>
    <lineage>
        <taxon>Bacteria</taxon>
        <taxon>Pseudomonadati</taxon>
        <taxon>Pseudomonadota</taxon>
        <taxon>Gammaproteobacteria</taxon>
        <taxon>Oceanospirillales</taxon>
        <taxon>Pleioneaceae</taxon>
        <taxon>Pleionea</taxon>
    </lineage>
</organism>
<keyword evidence="7 8" id="KW-0998">Cell outer membrane</keyword>
<dbReference type="InterPro" id="IPR012910">
    <property type="entry name" value="Plug_dom"/>
</dbReference>
<dbReference type="EMBL" id="CP133548">
    <property type="protein sequence ID" value="WMS86274.1"/>
    <property type="molecule type" value="Genomic_DNA"/>
</dbReference>
<evidence type="ECO:0000256" key="10">
    <source>
        <dbReference type="SAM" id="SignalP"/>
    </source>
</evidence>
<comment type="subcellular location">
    <subcellularLocation>
        <location evidence="1 8">Cell outer membrane</location>
        <topology evidence="1 8">Multi-pass membrane protein</topology>
    </subcellularLocation>
</comment>
<dbReference type="PANTHER" id="PTHR47234:SF1">
    <property type="entry name" value="TONB-DEPENDENT RECEPTOR"/>
    <property type="match status" value="1"/>
</dbReference>
<evidence type="ECO:0000256" key="1">
    <source>
        <dbReference type="ARBA" id="ARBA00004571"/>
    </source>
</evidence>
<evidence type="ECO:0000256" key="5">
    <source>
        <dbReference type="ARBA" id="ARBA00023077"/>
    </source>
</evidence>
<dbReference type="PROSITE" id="PS52016">
    <property type="entry name" value="TONB_DEPENDENT_REC_3"/>
    <property type="match status" value="1"/>
</dbReference>
<evidence type="ECO:0000256" key="3">
    <source>
        <dbReference type="ARBA" id="ARBA00022452"/>
    </source>
</evidence>
<evidence type="ECO:0000259" key="12">
    <source>
        <dbReference type="Pfam" id="PF07715"/>
    </source>
</evidence>
<dbReference type="GO" id="GO:0009279">
    <property type="term" value="C:cell outer membrane"/>
    <property type="evidence" value="ECO:0007669"/>
    <property type="project" value="UniProtKB-SubCell"/>
</dbReference>
<evidence type="ECO:0000313" key="13">
    <source>
        <dbReference type="EMBL" id="WMS86274.1"/>
    </source>
</evidence>
<name>A0AA51X5W9_9GAMM</name>
<feature type="domain" description="TonB-dependent receptor plug" evidence="12">
    <location>
        <begin position="54"/>
        <end position="168"/>
    </location>
</feature>
<dbReference type="Gene3D" id="2.40.170.20">
    <property type="entry name" value="TonB-dependent receptor, beta-barrel domain"/>
    <property type="match status" value="1"/>
</dbReference>
<keyword evidence="6 8" id="KW-0472">Membrane</keyword>
<dbReference type="AlphaFoldDB" id="A0AA51X5W9"/>
<dbReference type="InterPro" id="IPR039426">
    <property type="entry name" value="TonB-dep_rcpt-like"/>
</dbReference>
<dbReference type="Proteomes" id="UP001239782">
    <property type="component" value="Chromosome"/>
</dbReference>
<keyword evidence="13" id="KW-0675">Receptor</keyword>
<keyword evidence="3 8" id="KW-1134">Transmembrane beta strand</keyword>
<feature type="signal peptide" evidence="10">
    <location>
        <begin position="1"/>
        <end position="29"/>
    </location>
</feature>
<evidence type="ECO:0000256" key="8">
    <source>
        <dbReference type="PROSITE-ProRule" id="PRU01360"/>
    </source>
</evidence>
<keyword evidence="4 8" id="KW-0812">Transmembrane</keyword>
<keyword evidence="2 8" id="KW-0813">Transport</keyword>
<feature type="domain" description="TonB-dependent receptor-like beta-barrel" evidence="11">
    <location>
        <begin position="350"/>
        <end position="827"/>
    </location>
</feature>
<proteinExistence type="inferred from homology"/>
<gene>
    <name evidence="13" type="ORF">Q9312_13700</name>
</gene>
<evidence type="ECO:0000313" key="14">
    <source>
        <dbReference type="Proteomes" id="UP001239782"/>
    </source>
</evidence>
<keyword evidence="10" id="KW-0732">Signal</keyword>
<reference evidence="13 14" key="1">
    <citation type="submission" date="2023-08" db="EMBL/GenBank/DDBJ databases">
        <title>Pleionea litopenaei sp. nov., isolated from stomach of juvenile Litopenaeus vannamei.</title>
        <authorList>
            <person name="Rho A.M."/>
            <person name="Hwang C.Y."/>
        </authorList>
    </citation>
    <scope>NUCLEOTIDE SEQUENCE [LARGE SCALE GENOMIC DNA]</scope>
    <source>
        <strain evidence="13 14">HL-JVS1</strain>
    </source>
</reference>
<keyword evidence="14" id="KW-1185">Reference proteome</keyword>
<feature type="chain" id="PRO_5041410543" evidence="10">
    <location>
        <begin position="30"/>
        <end position="863"/>
    </location>
</feature>
<dbReference type="InterPro" id="IPR000531">
    <property type="entry name" value="Beta-barrel_TonB"/>
</dbReference>
<dbReference type="PROSITE" id="PS51257">
    <property type="entry name" value="PROKAR_LIPOPROTEIN"/>
    <property type="match status" value="1"/>
</dbReference>
<protein>
    <submittedName>
        <fullName evidence="13">TonB-dependent receptor</fullName>
    </submittedName>
</protein>
<evidence type="ECO:0000256" key="7">
    <source>
        <dbReference type="ARBA" id="ARBA00023237"/>
    </source>
</evidence>
<evidence type="ECO:0000256" key="6">
    <source>
        <dbReference type="ARBA" id="ARBA00023136"/>
    </source>
</evidence>
<dbReference type="SUPFAM" id="SSF56935">
    <property type="entry name" value="Porins"/>
    <property type="match status" value="1"/>
</dbReference>
<accession>A0AA51X5W9</accession>
<evidence type="ECO:0000256" key="2">
    <source>
        <dbReference type="ARBA" id="ARBA00022448"/>
    </source>
</evidence>
<evidence type="ECO:0000256" key="9">
    <source>
        <dbReference type="RuleBase" id="RU003357"/>
    </source>
</evidence>
<evidence type="ECO:0000256" key="4">
    <source>
        <dbReference type="ARBA" id="ARBA00022692"/>
    </source>
</evidence>
<comment type="similarity">
    <text evidence="8 9">Belongs to the TonB-dependent receptor family.</text>
</comment>
<dbReference type="InterPro" id="IPR037066">
    <property type="entry name" value="Plug_dom_sf"/>
</dbReference>
<keyword evidence="5 9" id="KW-0798">TonB box</keyword>